<dbReference type="GO" id="GO:0004518">
    <property type="term" value="F:nuclease activity"/>
    <property type="evidence" value="ECO:0007669"/>
    <property type="project" value="InterPro"/>
</dbReference>
<accession>A0A6P2BRG9</accession>
<organism evidence="2 3">
    <name type="scientific">Trebonia kvetii</name>
    <dbReference type="NCBI Taxonomy" id="2480626"/>
    <lineage>
        <taxon>Bacteria</taxon>
        <taxon>Bacillati</taxon>
        <taxon>Actinomycetota</taxon>
        <taxon>Actinomycetes</taxon>
        <taxon>Streptosporangiales</taxon>
        <taxon>Treboniaceae</taxon>
        <taxon>Trebonia</taxon>
    </lineage>
</organism>
<dbReference type="InterPro" id="IPR036104">
    <property type="entry name" value="BFN_sf"/>
</dbReference>
<reference evidence="2 3" key="1">
    <citation type="submission" date="2018-11" db="EMBL/GenBank/DDBJ databases">
        <title>Trebonia kvetii gen.nov., sp.nov., a novel acidophilic actinobacterium, and proposal of the new actinobacterial family Treboniaceae fam. nov.</title>
        <authorList>
            <person name="Rapoport D."/>
            <person name="Sagova-Mareckova M."/>
            <person name="Sedlacek I."/>
            <person name="Provaznik J."/>
            <person name="Kralova S."/>
            <person name="Pavlinic D."/>
            <person name="Benes V."/>
            <person name="Kopecky J."/>
        </authorList>
    </citation>
    <scope>NUCLEOTIDE SEQUENCE [LARGE SCALE GENOMIC DNA]</scope>
    <source>
        <strain evidence="2 3">15Tr583</strain>
    </source>
</reference>
<evidence type="ECO:0000313" key="2">
    <source>
        <dbReference type="EMBL" id="TVZ00806.1"/>
    </source>
</evidence>
<dbReference type="Gene3D" id="3.10.690.10">
    <property type="entry name" value="Bifunctional nuclease domain"/>
    <property type="match status" value="1"/>
</dbReference>
<dbReference type="SUPFAM" id="SSF103256">
    <property type="entry name" value="Hypothetical protein TM0160"/>
    <property type="match status" value="1"/>
</dbReference>
<dbReference type="OrthoDB" id="9788698at2"/>
<proteinExistence type="predicted"/>
<protein>
    <submittedName>
        <fullName evidence="2">Bifunctional nuclease family protein</fullName>
    </submittedName>
</protein>
<gene>
    <name evidence="2" type="ORF">EAS64_36250</name>
</gene>
<name>A0A6P2BRG9_9ACTN</name>
<dbReference type="PANTHER" id="PTHR15160">
    <property type="entry name" value="VON HIPPEL-LINDAU PROTEIN"/>
    <property type="match status" value="1"/>
</dbReference>
<sequence length="153" mass="15792">MRKGTSGMAEMVPVTITGVVRGTEDRPGRRERFFVELTASGDDARRLRIGVGDAEASALGFSLQGIEFPRPMTYQFMAALVAAAGSAVRSVRITGARDGIFYAEVMLRGGAIVDARPSDALNLAAITGAPVAVESSLLDLPSPTPGPAGAVGS</sequence>
<dbReference type="AlphaFoldDB" id="A0A6P2BRG9"/>
<dbReference type="PROSITE" id="PS51658">
    <property type="entry name" value="BFN"/>
    <property type="match status" value="1"/>
</dbReference>
<dbReference type="PANTHER" id="PTHR15160:SF1">
    <property type="entry name" value="VON HIPPEL-LINDAU DISEASE TUMOR SUPPRESSOR"/>
    <property type="match status" value="1"/>
</dbReference>
<dbReference type="EMBL" id="RPFW01000008">
    <property type="protein sequence ID" value="TVZ00806.1"/>
    <property type="molecule type" value="Genomic_DNA"/>
</dbReference>
<evidence type="ECO:0000313" key="3">
    <source>
        <dbReference type="Proteomes" id="UP000460272"/>
    </source>
</evidence>
<feature type="domain" description="BFN" evidence="1">
    <location>
        <begin position="11"/>
        <end position="145"/>
    </location>
</feature>
<dbReference type="Pfam" id="PF02577">
    <property type="entry name" value="BFN_dom"/>
    <property type="match status" value="1"/>
</dbReference>
<dbReference type="InterPro" id="IPR003729">
    <property type="entry name" value="Bi_nuclease_dom"/>
</dbReference>
<dbReference type="Proteomes" id="UP000460272">
    <property type="component" value="Unassembled WGS sequence"/>
</dbReference>
<comment type="caution">
    <text evidence="2">The sequence shown here is derived from an EMBL/GenBank/DDBJ whole genome shotgun (WGS) entry which is preliminary data.</text>
</comment>
<evidence type="ECO:0000259" key="1">
    <source>
        <dbReference type="PROSITE" id="PS51658"/>
    </source>
</evidence>
<keyword evidence="3" id="KW-1185">Reference proteome</keyword>